<dbReference type="InterPro" id="IPR006780">
    <property type="entry name" value="YABBY"/>
</dbReference>
<dbReference type="GO" id="GO:0010158">
    <property type="term" value="P:abaxial cell fate specification"/>
    <property type="evidence" value="ECO:0007669"/>
    <property type="project" value="TreeGrafter"/>
</dbReference>
<feature type="region of interest" description="Disordered" evidence="7">
    <location>
        <begin position="84"/>
        <end position="161"/>
    </location>
</feature>
<dbReference type="GO" id="GO:0009944">
    <property type="term" value="P:polarity specification of adaxial/abaxial axis"/>
    <property type="evidence" value="ECO:0007669"/>
    <property type="project" value="TreeGrafter"/>
</dbReference>
<dbReference type="Pfam" id="PF24868">
    <property type="entry name" value="YABBY_N"/>
    <property type="match status" value="1"/>
</dbReference>
<sequence>MSSCSGMMNSPPADEQSSCCDESLVDDRCTKCHVHCGHCHVILTVDVPHNLLDKNSVLVRCGDCRSLISVNIQSLAENQSGLVSRVRKNHEEGGERTNDESSIISSSEHFASSGKSLQSILSSPPAEAVKPPKPKRRNQSSRGDDSSILASRGKKPRTPSAYNMFVRDEILRIKAKDPTISHKEAFIAAAKNWATQPHINLGTRSEHRDKKIEEKCLNRTV</sequence>
<dbReference type="InterPro" id="IPR056775">
    <property type="entry name" value="YABBY_C"/>
</dbReference>
<accession>A0A291I919</accession>
<evidence type="ECO:0000256" key="5">
    <source>
        <dbReference type="ARBA" id="ARBA00022833"/>
    </source>
</evidence>
<dbReference type="GO" id="GO:0008270">
    <property type="term" value="F:zinc ion binding"/>
    <property type="evidence" value="ECO:0007669"/>
    <property type="project" value="UniProtKB-KW"/>
</dbReference>
<keyword evidence="3" id="KW-0479">Metal-binding</keyword>
<gene>
    <name evidence="10" type="primary">YABBY</name>
</gene>
<dbReference type="InterPro" id="IPR056776">
    <property type="entry name" value="YABBY_N"/>
</dbReference>
<dbReference type="AlphaFoldDB" id="A0A291I919"/>
<dbReference type="PANTHER" id="PTHR31675:SF0">
    <property type="entry name" value="AXIAL REGULATOR YABBY 1"/>
    <property type="match status" value="1"/>
</dbReference>
<feature type="domain" description="YABBY N-terminal" evidence="9">
    <location>
        <begin position="32"/>
        <end position="77"/>
    </location>
</feature>
<protein>
    <submittedName>
        <fullName evidence="10">Transcription factor YABBY</fullName>
    </submittedName>
</protein>
<organism evidence="10">
    <name type="scientific">Huperzia selago</name>
    <name type="common">Fir clubmoss</name>
    <name type="synonym">Lycopodium selago</name>
    <dbReference type="NCBI Taxonomy" id="70001"/>
    <lineage>
        <taxon>Eukaryota</taxon>
        <taxon>Viridiplantae</taxon>
        <taxon>Streptophyta</taxon>
        <taxon>Embryophyta</taxon>
        <taxon>Tracheophyta</taxon>
        <taxon>Lycopodiopsida</taxon>
        <taxon>Lycopodiales</taxon>
        <taxon>Lycopodiaceae</taxon>
        <taxon>Huperzioideae</taxon>
        <taxon>Huperzia</taxon>
    </lineage>
</organism>
<evidence type="ECO:0000256" key="4">
    <source>
        <dbReference type="ARBA" id="ARBA00022771"/>
    </source>
</evidence>
<name>A0A291I919_HUPSE</name>
<comment type="similarity">
    <text evidence="2">Belongs to the YABBY family.</text>
</comment>
<evidence type="ECO:0000256" key="1">
    <source>
        <dbReference type="ARBA" id="ARBA00004123"/>
    </source>
</evidence>
<reference evidence="10" key="1">
    <citation type="journal article" date="2017" name="Genome Biol. Evol.">
        <title>The Huperzia selago Shoot Tip Transcriptome Sheds New Light on the Evolution of Leaves.</title>
        <authorList>
            <person name="Evkaikina A.I."/>
            <person name="Berke L."/>
            <person name="Romanova M.A."/>
            <person name="Proux-Wera E."/>
            <person name="Ivanova A.N."/>
            <person name="Rydin C."/>
            <person name="Pawlowski K."/>
            <person name="Voitsekhovskaja O.V."/>
        </authorList>
    </citation>
    <scope>NUCLEOTIDE SEQUENCE</scope>
</reference>
<dbReference type="CDD" id="cd00084">
    <property type="entry name" value="HMG-box_SF"/>
    <property type="match status" value="1"/>
</dbReference>
<dbReference type="GO" id="GO:1902183">
    <property type="term" value="P:regulation of shoot apical meristem development"/>
    <property type="evidence" value="ECO:0007669"/>
    <property type="project" value="TreeGrafter"/>
</dbReference>
<keyword evidence="4" id="KW-0863">Zinc-finger</keyword>
<evidence type="ECO:0000256" key="7">
    <source>
        <dbReference type="SAM" id="MobiDB-lite"/>
    </source>
</evidence>
<feature type="compositionally biased region" description="Basic and acidic residues" evidence="7">
    <location>
        <begin position="89"/>
        <end position="99"/>
    </location>
</feature>
<evidence type="ECO:0000259" key="9">
    <source>
        <dbReference type="Pfam" id="PF24868"/>
    </source>
</evidence>
<dbReference type="Pfam" id="PF04690">
    <property type="entry name" value="YABBY"/>
    <property type="match status" value="1"/>
</dbReference>
<keyword evidence="6" id="KW-0539">Nucleus</keyword>
<feature type="domain" description="YABBY protein C-terminal" evidence="8">
    <location>
        <begin position="153"/>
        <end position="202"/>
    </location>
</feature>
<dbReference type="GO" id="GO:0005634">
    <property type="term" value="C:nucleus"/>
    <property type="evidence" value="ECO:0007669"/>
    <property type="project" value="UniProtKB-SubCell"/>
</dbReference>
<dbReference type="Gene3D" id="1.10.30.10">
    <property type="entry name" value="High mobility group box domain"/>
    <property type="match status" value="1"/>
</dbReference>
<evidence type="ECO:0000313" key="10">
    <source>
        <dbReference type="EMBL" id="ATG86193.1"/>
    </source>
</evidence>
<evidence type="ECO:0000259" key="8">
    <source>
        <dbReference type="Pfam" id="PF04690"/>
    </source>
</evidence>
<dbReference type="PANTHER" id="PTHR31675">
    <property type="entry name" value="PROTEIN YABBY 6-RELATED"/>
    <property type="match status" value="1"/>
</dbReference>
<dbReference type="EMBL" id="MF175244">
    <property type="protein sequence ID" value="ATG86193.1"/>
    <property type="molecule type" value="Genomic_DNA"/>
</dbReference>
<keyword evidence="5" id="KW-0862">Zinc</keyword>
<dbReference type="InterPro" id="IPR036910">
    <property type="entry name" value="HMG_box_dom_sf"/>
</dbReference>
<evidence type="ECO:0000256" key="6">
    <source>
        <dbReference type="ARBA" id="ARBA00023242"/>
    </source>
</evidence>
<dbReference type="GO" id="GO:2000024">
    <property type="term" value="P:regulation of leaf development"/>
    <property type="evidence" value="ECO:0007669"/>
    <property type="project" value="TreeGrafter"/>
</dbReference>
<evidence type="ECO:0000256" key="3">
    <source>
        <dbReference type="ARBA" id="ARBA00022723"/>
    </source>
</evidence>
<dbReference type="SUPFAM" id="SSF47095">
    <property type="entry name" value="HMG-box"/>
    <property type="match status" value="1"/>
</dbReference>
<comment type="subcellular location">
    <subcellularLocation>
        <location evidence="1">Nucleus</location>
    </subcellularLocation>
</comment>
<evidence type="ECO:0000256" key="2">
    <source>
        <dbReference type="ARBA" id="ARBA00010325"/>
    </source>
</evidence>
<feature type="compositionally biased region" description="Low complexity" evidence="7">
    <location>
        <begin position="100"/>
        <end position="123"/>
    </location>
</feature>
<proteinExistence type="inferred from homology"/>